<dbReference type="Proteomes" id="UP000579945">
    <property type="component" value="Unassembled WGS sequence"/>
</dbReference>
<protein>
    <submittedName>
        <fullName evidence="1">Uncharacterized protein</fullName>
    </submittedName>
</protein>
<dbReference type="AlphaFoldDB" id="A0A7W5YKU7"/>
<accession>A0A7W5YKU7</accession>
<sequence>MLRLLGWRGQVVSGSDLPARSGRSLRFVDLAEACGARTYLCGTGGMRYLSVDGFTQQAIKVTAFRTPSSGAWASAREVSAVRALMALGPVALVQELSAVAAAQS</sequence>
<organism evidence="1 2">
    <name type="scientific">Nonomuraea dietziae</name>
    <dbReference type="NCBI Taxonomy" id="65515"/>
    <lineage>
        <taxon>Bacteria</taxon>
        <taxon>Bacillati</taxon>
        <taxon>Actinomycetota</taxon>
        <taxon>Actinomycetes</taxon>
        <taxon>Streptosporangiales</taxon>
        <taxon>Streptosporangiaceae</taxon>
        <taxon>Nonomuraea</taxon>
    </lineage>
</organism>
<proteinExistence type="predicted"/>
<dbReference type="Pfam" id="PF08889">
    <property type="entry name" value="WbqC"/>
    <property type="match status" value="1"/>
</dbReference>
<dbReference type="InterPro" id="IPR014985">
    <property type="entry name" value="WbqC"/>
</dbReference>
<comment type="caution">
    <text evidence="1">The sequence shown here is derived from an EMBL/GenBank/DDBJ whole genome shotgun (WGS) entry which is preliminary data.</text>
</comment>
<reference evidence="1 2" key="1">
    <citation type="submission" date="2020-08" db="EMBL/GenBank/DDBJ databases">
        <title>Sequencing the genomes of 1000 actinobacteria strains.</title>
        <authorList>
            <person name="Klenk H.-P."/>
        </authorList>
    </citation>
    <scope>NUCLEOTIDE SEQUENCE [LARGE SCALE GENOMIC DNA]</scope>
    <source>
        <strain evidence="1 2">DSM 44320</strain>
    </source>
</reference>
<dbReference type="EMBL" id="JACIBV010000001">
    <property type="protein sequence ID" value="MBB3724492.1"/>
    <property type="molecule type" value="Genomic_DNA"/>
</dbReference>
<name>A0A7W5YKU7_9ACTN</name>
<keyword evidence="2" id="KW-1185">Reference proteome</keyword>
<gene>
    <name evidence="1" type="ORF">FHR33_000352</name>
</gene>
<evidence type="ECO:0000313" key="2">
    <source>
        <dbReference type="Proteomes" id="UP000579945"/>
    </source>
</evidence>
<evidence type="ECO:0000313" key="1">
    <source>
        <dbReference type="EMBL" id="MBB3724492.1"/>
    </source>
</evidence>